<dbReference type="GO" id="GO:0005829">
    <property type="term" value="C:cytosol"/>
    <property type="evidence" value="ECO:0007669"/>
    <property type="project" value="TreeGrafter"/>
</dbReference>
<dbReference type="Pfam" id="PF00271">
    <property type="entry name" value="Helicase_C"/>
    <property type="match status" value="1"/>
</dbReference>
<dbReference type="GO" id="GO:0005524">
    <property type="term" value="F:ATP binding"/>
    <property type="evidence" value="ECO:0007669"/>
    <property type="project" value="InterPro"/>
</dbReference>
<dbReference type="InterPro" id="IPR053980">
    <property type="entry name" value="ISP_coupler"/>
</dbReference>
<dbReference type="InterPro" id="IPR014001">
    <property type="entry name" value="Helicase_ATP-bd"/>
</dbReference>
<dbReference type="CDD" id="cd18785">
    <property type="entry name" value="SF2_C"/>
    <property type="match status" value="1"/>
</dbReference>
<dbReference type="InterPro" id="IPR027417">
    <property type="entry name" value="P-loop_NTPase"/>
</dbReference>
<dbReference type="InterPro" id="IPR041635">
    <property type="entry name" value="Type_ISP_LLaBIII_C"/>
</dbReference>
<dbReference type="Pfam" id="PF22240">
    <property type="entry name" value="ISP_coupler"/>
    <property type="match status" value="1"/>
</dbReference>
<dbReference type="Gene3D" id="3.40.1350.10">
    <property type="match status" value="1"/>
</dbReference>
<dbReference type="InterPro" id="IPR006935">
    <property type="entry name" value="Helicase/UvrB_N"/>
</dbReference>
<dbReference type="PROSITE" id="PS51192">
    <property type="entry name" value="HELICASE_ATP_BIND_1"/>
    <property type="match status" value="1"/>
</dbReference>
<reference evidence="3 4" key="1">
    <citation type="submission" date="2019-08" db="EMBL/GenBank/DDBJ databases">
        <title>In-depth cultivation of the pig gut microbiome towards novel bacterial diversity and tailored functional studies.</title>
        <authorList>
            <person name="Wylensek D."/>
            <person name="Hitch T.C.A."/>
            <person name="Clavel T."/>
        </authorList>
    </citation>
    <scope>NUCLEOTIDE SEQUENCE [LARGE SCALE GENOMIC DNA]</scope>
    <source>
        <strain evidence="3 4">RF-GAM-744-WT-7</strain>
    </source>
</reference>
<dbReference type="PROSITE" id="PS00092">
    <property type="entry name" value="N6_MTASE"/>
    <property type="match status" value="1"/>
</dbReference>
<keyword evidence="3" id="KW-0547">Nucleotide-binding</keyword>
<dbReference type="GO" id="GO:0008168">
    <property type="term" value="F:methyltransferase activity"/>
    <property type="evidence" value="ECO:0007669"/>
    <property type="project" value="InterPro"/>
</dbReference>
<dbReference type="InterPro" id="IPR050742">
    <property type="entry name" value="Helicase_Restrict-Modif_Enz"/>
</dbReference>
<dbReference type="InterPro" id="IPR039442">
    <property type="entry name" value="Mrr-like_dom"/>
</dbReference>
<dbReference type="InterPro" id="IPR029063">
    <property type="entry name" value="SAM-dependent_MTases_sf"/>
</dbReference>
<dbReference type="SMART" id="SM00487">
    <property type="entry name" value="DEXDc"/>
    <property type="match status" value="1"/>
</dbReference>
<dbReference type="GO" id="GO:0016787">
    <property type="term" value="F:hydrolase activity"/>
    <property type="evidence" value="ECO:0007669"/>
    <property type="project" value="InterPro"/>
</dbReference>
<dbReference type="Gene3D" id="3.40.50.150">
    <property type="entry name" value="Vaccinia Virus protein VP39"/>
    <property type="match status" value="1"/>
</dbReference>
<dbReference type="SUPFAM" id="SSF53335">
    <property type="entry name" value="S-adenosyl-L-methionine-dependent methyltransferases"/>
    <property type="match status" value="1"/>
</dbReference>
<sequence length="1685" mass="189835">MPEANFSIDSARSMAENARALEELLTRYSAESDSSRMKGSLLEQLTKAFLERDNVYRERFAKVFYWNEWPGRDDRKDHGIDLVAIPSVSMPENGEVTKDTPAVAIQCKFYAEGTKIKKENIDSFLAASSKRVFVERLFIDTTEGEWSEEAEAEILDTNPPLTRIDMERLRASNVDWSTFIVDSDTPPETRPRKTPRDHQVRAITDVMEGFKTHDRGKLVMACGTGKTFTSLQIAERFAKDREENARVLFMVPSLALMSQTMLEWALECQLKFTPWSVCSDTEVGRKKKNPDDLVSYSAVDLPIPPTTDPEKLATSLTSRPLEGLQVVFATYQSIDVVHQAQELAGSQLSDFDLIICDEAHRTTGKTLAGEDKSAFVRIHDNAYIRADKRLYMTATPKIYNDSAKNMAKEKDVVLVSMDDEAIFGPVFHRLGFGAAVDQGLLTDYKVVVLAVPEDQVQPIYQDMSQLAELPLTDTAKLVGCWNALAKRKNGFTDVSYGNDTEPIRRAVAFAKDIKTSKRITNDFPQLANTFLRDLTNEDLTDNLTVHCRHVDGSMNAIKRDTELNWLKDPPKDETPGNPVCHILTNARCLSEGVDVPTMDAVLFLNPRKSRVDVIQAVGRVMRRAEGKEFGYIILPVAVPIGEDPKTALDKNERFQVVWQVLSAIRAHDDRFDNTINSIELNKEYPENILIDVVDLHPQKSQPLLEGAAGGGDEPPGDDGGAGGPDGSGVGVQGVLPLIYNAAEFKEAIFSKIVKKVGNRLYWDDWSKDIATIATNYIELIEGLLETTNIQDEFAAFVESLQATLNPNIDARQAVEMLAQHLITKPLFDAMFPDSDFTAQNPVSRAMQGILTKLGEWTMFDKEREGLAEFYETMTGKIRSIDNIAGKQEIMRTLYDRFFTKAFKGMSDRLGIVFTPTPVVDYILRSADAALREHFGKTLSDRGVSLVEPFLGTGTFVTRLLQSGLIRPDDLEFKYRNEIFANEIVLLSYYIASINIEQVFHEVRASQGFSEGYVEFPGISLTDTFQMHESDDKIDADAGIFEANLARAQRQKETPIRVVVMNPPYSAGQSSANDNNQNLKYPRLDKRIEDTYVARSTGTNKNSLYDSYFRALRWATDRIGEEGVIAFVSNSSFIDGNTADGVRLTWQEEFSDIYIYNLKGNQRTQGERSRQEGGKIFGSGSRTGVAITVLVKTKGHEGAANIHYAEVDDYLARQEKLDVLDAEKDITGTTFSQITPNEFGDWLAQRDAHYLEYQALGDKKTKGKDNTPAMFRLYSAGLQTNRDAWCYNFLRDAVANNMSRMIENYNQQVDEGNQDFDATKVSWSSSLETHFKNGRKFAFKPEELQTSIYRPFCKEAVYFDQQLNHRPYQLPQIFPTPEQSNLAFAIDQDSVKEGAGLILDKLPDLHVVGTSQIFPLYTWEPLAVKTSEGTLFDNLEEVSPEPTPESFSGRFDFDRPIASQVPKVIGGYKRRDNITDATLAAYREHYKDPKLSKEEIFFYVYALLHHGEYREKYEADLKKMLPRIPKVADFRAYALTGRELADLHVNYETLEAYPGVKPNWATGTPTDPWQKYHVEKLAWAKRPGEDGKKVNDYSRLKYNDWLTFTGIPELANDYKVGGRSPLEWMVDRYRITTDKASGIVNDPNDYCREVGDAAYIAALVPRLVTVSMRILDLVAALPELAIEDEG</sequence>
<dbReference type="InterPro" id="IPR011856">
    <property type="entry name" value="tRNA_endonuc-like_dom_sf"/>
</dbReference>
<comment type="caution">
    <text evidence="3">The sequence shown here is derived from an EMBL/GenBank/DDBJ whole genome shotgun (WGS) entry which is preliminary data.</text>
</comment>
<dbReference type="Pfam" id="PF18135">
    <property type="entry name" value="Type_ISP_C"/>
    <property type="match status" value="1"/>
</dbReference>
<keyword evidence="4" id="KW-1185">Reference proteome</keyword>
<keyword evidence="3" id="KW-0378">Hydrolase</keyword>
<dbReference type="Pfam" id="PF04851">
    <property type="entry name" value="ResIII"/>
    <property type="match status" value="1"/>
</dbReference>
<keyword evidence="3" id="KW-0067">ATP-binding</keyword>
<evidence type="ECO:0000313" key="4">
    <source>
        <dbReference type="Proteomes" id="UP000442535"/>
    </source>
</evidence>
<dbReference type="RefSeq" id="WP_154545956.1">
    <property type="nucleotide sequence ID" value="NZ_VUMY01000017.1"/>
</dbReference>
<dbReference type="InterPro" id="IPR001650">
    <property type="entry name" value="Helicase_C-like"/>
</dbReference>
<protein>
    <submittedName>
        <fullName evidence="3">DEAD/DEAH box helicase</fullName>
    </submittedName>
</protein>
<evidence type="ECO:0000256" key="1">
    <source>
        <dbReference type="SAM" id="MobiDB-lite"/>
    </source>
</evidence>
<accession>A0A7K0K4H3</accession>
<gene>
    <name evidence="3" type="ORF">FYJ63_09060</name>
</gene>
<dbReference type="Proteomes" id="UP000442535">
    <property type="component" value="Unassembled WGS sequence"/>
</dbReference>
<dbReference type="PANTHER" id="PTHR47396:SF1">
    <property type="entry name" value="ATP-DEPENDENT HELICASE IRC3-RELATED"/>
    <property type="match status" value="1"/>
</dbReference>
<dbReference type="GO" id="GO:0003677">
    <property type="term" value="F:DNA binding"/>
    <property type="evidence" value="ECO:0007669"/>
    <property type="project" value="InterPro"/>
</dbReference>
<dbReference type="InterPro" id="IPR002052">
    <property type="entry name" value="DNA_methylase_N6_adenine_CS"/>
</dbReference>
<dbReference type="GO" id="GO:0004386">
    <property type="term" value="F:helicase activity"/>
    <property type="evidence" value="ECO:0007669"/>
    <property type="project" value="UniProtKB-KW"/>
</dbReference>
<evidence type="ECO:0000259" key="2">
    <source>
        <dbReference type="PROSITE" id="PS51192"/>
    </source>
</evidence>
<dbReference type="GO" id="GO:0032259">
    <property type="term" value="P:methylation"/>
    <property type="evidence" value="ECO:0007669"/>
    <property type="project" value="InterPro"/>
</dbReference>
<dbReference type="SUPFAM" id="SSF52540">
    <property type="entry name" value="P-loop containing nucleoside triphosphate hydrolases"/>
    <property type="match status" value="2"/>
</dbReference>
<feature type="domain" description="Helicase ATP-binding" evidence="2">
    <location>
        <begin position="207"/>
        <end position="414"/>
    </location>
</feature>
<dbReference type="Pfam" id="PF13156">
    <property type="entry name" value="Mrr_cat_2"/>
    <property type="match status" value="1"/>
</dbReference>
<proteinExistence type="predicted"/>
<keyword evidence="3" id="KW-0347">Helicase</keyword>
<evidence type="ECO:0000313" key="3">
    <source>
        <dbReference type="EMBL" id="MST50372.1"/>
    </source>
</evidence>
<dbReference type="Gene3D" id="3.40.50.300">
    <property type="entry name" value="P-loop containing nucleotide triphosphate hydrolases"/>
    <property type="match status" value="2"/>
</dbReference>
<name>A0A7K0K4H3_9ACTO</name>
<feature type="region of interest" description="Disordered" evidence="1">
    <location>
        <begin position="703"/>
        <end position="726"/>
    </location>
</feature>
<organism evidence="3 4">
    <name type="scientific">Mobiluncus porci</name>
    <dbReference type="NCBI Taxonomy" id="2652278"/>
    <lineage>
        <taxon>Bacteria</taxon>
        <taxon>Bacillati</taxon>
        <taxon>Actinomycetota</taxon>
        <taxon>Actinomycetes</taxon>
        <taxon>Actinomycetales</taxon>
        <taxon>Actinomycetaceae</taxon>
        <taxon>Mobiluncus</taxon>
    </lineage>
</organism>
<dbReference type="EMBL" id="VUMY01000017">
    <property type="protein sequence ID" value="MST50372.1"/>
    <property type="molecule type" value="Genomic_DNA"/>
</dbReference>
<dbReference type="PANTHER" id="PTHR47396">
    <property type="entry name" value="TYPE I RESTRICTION ENZYME ECOKI R PROTEIN"/>
    <property type="match status" value="1"/>
</dbReference>
<feature type="compositionally biased region" description="Gly residues" evidence="1">
    <location>
        <begin position="707"/>
        <end position="726"/>
    </location>
</feature>
<dbReference type="SMART" id="SM00490">
    <property type="entry name" value="HELICc"/>
    <property type="match status" value="1"/>
</dbReference>